<evidence type="ECO:0000313" key="2">
    <source>
        <dbReference type="Proteomes" id="UP000053051"/>
    </source>
</evidence>
<dbReference type="Proteomes" id="UP000053051">
    <property type="component" value="Unassembled WGS sequence"/>
</dbReference>
<dbReference type="STRING" id="1165094.RINTHH_12810"/>
<gene>
    <name evidence="1" type="ORF">RINTHH_12810</name>
</gene>
<keyword evidence="2" id="KW-1185">Reference proteome</keyword>
<dbReference type="AlphaFoldDB" id="M1X5L1"/>
<reference evidence="1 2" key="1">
    <citation type="submission" date="2012-05" db="EMBL/GenBank/DDBJ databases">
        <authorList>
            <person name="Hilton J."/>
        </authorList>
    </citation>
    <scope>NUCLEOTIDE SEQUENCE [LARGE SCALE GENOMIC DNA]</scope>
    <source>
        <strain evidence="1 2">HH01</strain>
    </source>
</reference>
<organism evidence="1 2">
    <name type="scientific">Richelia intracellularis HH01</name>
    <dbReference type="NCBI Taxonomy" id="1165094"/>
    <lineage>
        <taxon>Bacteria</taxon>
        <taxon>Bacillati</taxon>
        <taxon>Cyanobacteriota</taxon>
        <taxon>Cyanophyceae</taxon>
        <taxon>Nostocales</taxon>
        <taxon>Nostocaceae</taxon>
        <taxon>Richelia</taxon>
    </lineage>
</organism>
<accession>M1X5L1</accession>
<comment type="caution">
    <text evidence="1">The sequence shown here is derived from an EMBL/GenBank/DDBJ whole genome shotgun (WGS) entry which is preliminary data.</text>
</comment>
<protein>
    <submittedName>
        <fullName evidence="1">Uncharacterized protein</fullName>
    </submittedName>
</protein>
<name>M1X5L1_9NOST</name>
<sequence length="40" mass="4275">MLLPLRGGNNNPVNAPIAVPIKNPLIKTPEHLLDILALPP</sequence>
<dbReference type="EMBL" id="CAIY01000044">
    <property type="protein sequence ID" value="CCH67436.1"/>
    <property type="molecule type" value="Genomic_DNA"/>
</dbReference>
<evidence type="ECO:0000313" key="1">
    <source>
        <dbReference type="EMBL" id="CCH67436.1"/>
    </source>
</evidence>
<reference evidence="2" key="2">
    <citation type="submission" date="2016-01" db="EMBL/GenBank/DDBJ databases">
        <title>Diatom-associated endosymboitic cyanobacterium lacks core nitrogen metabolism enzymes.</title>
        <authorList>
            <person name="Hilton J.A."/>
            <person name="Foster R.A."/>
            <person name="Tripp H.J."/>
            <person name="Carter B.J."/>
            <person name="Zehr J.P."/>
            <person name="Villareal T.A."/>
        </authorList>
    </citation>
    <scope>NUCLEOTIDE SEQUENCE [LARGE SCALE GENOMIC DNA]</scope>
    <source>
        <strain evidence="2">HH01</strain>
    </source>
</reference>
<proteinExistence type="predicted"/>